<organism evidence="2 3">
    <name type="scientific">Bacillus infantis NRRL B-14911</name>
    <dbReference type="NCBI Taxonomy" id="1367477"/>
    <lineage>
        <taxon>Bacteria</taxon>
        <taxon>Bacillati</taxon>
        <taxon>Bacillota</taxon>
        <taxon>Bacilli</taxon>
        <taxon>Bacillales</taxon>
        <taxon>Bacillaceae</taxon>
        <taxon>Bacillus</taxon>
    </lineage>
</organism>
<sequence length="169" mass="18231">MNYYPYQGLYYPLPQADLQQTPERFNVFPGGGGQPGIPFPPGFPGGTPFPGQPGFPGGGGQPGFPGGGGQPGFPGGGEAQGQAGGPPSSPPPSFTPELQTQSASVFAVDPGAIRGCLYRFTYLWLNNGRSFWFYPTFVGRTSVAGWRWRGFRWEYYGTDTSRIRSFRCT</sequence>
<protein>
    <recommendedName>
        <fullName evidence="4">Transporter</fullName>
    </recommendedName>
</protein>
<dbReference type="AlphaFoldDB" id="U5LFS1"/>
<feature type="compositionally biased region" description="Gly residues" evidence="1">
    <location>
        <begin position="54"/>
        <end position="84"/>
    </location>
</feature>
<evidence type="ECO:0000256" key="1">
    <source>
        <dbReference type="SAM" id="MobiDB-lite"/>
    </source>
</evidence>
<proteinExistence type="predicted"/>
<evidence type="ECO:0008006" key="4">
    <source>
        <dbReference type="Google" id="ProtNLM"/>
    </source>
</evidence>
<dbReference type="KEGG" id="bif:N288_24245"/>
<evidence type="ECO:0000313" key="2">
    <source>
        <dbReference type="EMBL" id="AGX06684.1"/>
    </source>
</evidence>
<accession>U5LFS1</accession>
<gene>
    <name evidence="2" type="ORF">N288_24245</name>
</gene>
<evidence type="ECO:0000313" key="3">
    <source>
        <dbReference type="Proteomes" id="UP000017805"/>
    </source>
</evidence>
<feature type="region of interest" description="Disordered" evidence="1">
    <location>
        <begin position="23"/>
        <end position="99"/>
    </location>
</feature>
<dbReference type="Proteomes" id="UP000017805">
    <property type="component" value="Chromosome"/>
</dbReference>
<name>U5LFS1_9BACI</name>
<dbReference type="EMBL" id="CP006643">
    <property type="protein sequence ID" value="AGX06684.1"/>
    <property type="molecule type" value="Genomic_DNA"/>
</dbReference>
<reference evidence="2 3" key="1">
    <citation type="submission" date="2013-07" db="EMBL/GenBank/DDBJ databases">
        <title>Complete genome sequence of Bacillus infantis NRRL B-14911 that has potential to induce cardiac disease by antigenic mimicry.</title>
        <authorList>
            <person name="Massilamany C."/>
            <person name="Smith T.P.L."/>
            <person name="Loy J.D."/>
            <person name="Barletta R."/>
            <person name="Reddy J."/>
        </authorList>
    </citation>
    <scope>NUCLEOTIDE SEQUENCE [LARGE SCALE GENOMIC DNA]</scope>
    <source>
        <strain evidence="2 3">NRRL B-14911</strain>
    </source>
</reference>
<dbReference type="PATRIC" id="fig|1367477.3.peg.4842"/>
<dbReference type="HOGENOM" id="CLU_110161_0_0_9"/>
<keyword evidence="3" id="KW-1185">Reference proteome</keyword>
<dbReference type="STRING" id="1367477.N288_24245"/>